<evidence type="ECO:0000256" key="1">
    <source>
        <dbReference type="SAM" id="Coils"/>
    </source>
</evidence>
<reference evidence="2" key="1">
    <citation type="submission" date="2021-03" db="EMBL/GenBank/DDBJ databases">
        <title>Chromosome level genome of the anhydrobiotic midge Polypedilum vanderplanki.</title>
        <authorList>
            <person name="Yoshida Y."/>
            <person name="Kikawada T."/>
            <person name="Gusev O."/>
        </authorList>
    </citation>
    <scope>NUCLEOTIDE SEQUENCE</scope>
    <source>
        <strain evidence="2">NIAS01</strain>
        <tissue evidence="2">Whole body or cell culture</tissue>
    </source>
</reference>
<accession>A0A9J6CD38</accession>
<dbReference type="Proteomes" id="UP001107558">
    <property type="component" value="Chromosome 1"/>
</dbReference>
<gene>
    <name evidence="2" type="ORF">PVAND_009300</name>
</gene>
<proteinExistence type="predicted"/>
<keyword evidence="3" id="KW-1185">Reference proteome</keyword>
<protein>
    <submittedName>
        <fullName evidence="2">Uncharacterized protein</fullName>
    </submittedName>
</protein>
<dbReference type="AlphaFoldDB" id="A0A9J6CD38"/>
<sequence length="266" mass="30552">MDRSSFFNNLQELFEAQLEIQANHLKQQLAAKDAEIAQLQQQVVTKDATIAKLQDQLSSSEHNMQHFRNQLKQSARGNDNLRTDLQTYILALGKAKDDISSTKGELVSLQRSLDLKANLLATTEKQLSEAEDKLKIAQRRIDSLEKTMMWQGLIDYSNREPFTIFEDESHEHTAVDQSPFMKNRFKRFQFYTTFDTIVEQPADEENASIEESFEAIDTKVVMAAINIKCTTSTPRKREASTMLSPQHKQSAKKKRHFTPLFAFAVY</sequence>
<evidence type="ECO:0000313" key="2">
    <source>
        <dbReference type="EMBL" id="KAG5679760.1"/>
    </source>
</evidence>
<keyword evidence="1" id="KW-0175">Coiled coil</keyword>
<feature type="coiled-coil region" evidence="1">
    <location>
        <begin position="113"/>
        <end position="147"/>
    </location>
</feature>
<name>A0A9J6CD38_POLVA</name>
<evidence type="ECO:0000313" key="3">
    <source>
        <dbReference type="Proteomes" id="UP001107558"/>
    </source>
</evidence>
<comment type="caution">
    <text evidence="2">The sequence shown here is derived from an EMBL/GenBank/DDBJ whole genome shotgun (WGS) entry which is preliminary data.</text>
</comment>
<organism evidence="2 3">
    <name type="scientific">Polypedilum vanderplanki</name>
    <name type="common">Sleeping chironomid midge</name>
    <dbReference type="NCBI Taxonomy" id="319348"/>
    <lineage>
        <taxon>Eukaryota</taxon>
        <taxon>Metazoa</taxon>
        <taxon>Ecdysozoa</taxon>
        <taxon>Arthropoda</taxon>
        <taxon>Hexapoda</taxon>
        <taxon>Insecta</taxon>
        <taxon>Pterygota</taxon>
        <taxon>Neoptera</taxon>
        <taxon>Endopterygota</taxon>
        <taxon>Diptera</taxon>
        <taxon>Nematocera</taxon>
        <taxon>Chironomoidea</taxon>
        <taxon>Chironomidae</taxon>
        <taxon>Chironominae</taxon>
        <taxon>Polypedilum</taxon>
        <taxon>Polypedilum</taxon>
    </lineage>
</organism>
<feature type="coiled-coil region" evidence="1">
    <location>
        <begin position="15"/>
        <end position="70"/>
    </location>
</feature>
<dbReference type="Gene3D" id="1.10.287.1490">
    <property type="match status" value="1"/>
</dbReference>
<dbReference type="SUPFAM" id="SSF57997">
    <property type="entry name" value="Tropomyosin"/>
    <property type="match status" value="1"/>
</dbReference>
<dbReference type="EMBL" id="JADBJN010000001">
    <property type="protein sequence ID" value="KAG5679760.1"/>
    <property type="molecule type" value="Genomic_DNA"/>
</dbReference>